<evidence type="ECO:0008006" key="3">
    <source>
        <dbReference type="Google" id="ProtNLM"/>
    </source>
</evidence>
<comment type="caution">
    <text evidence="2">The sequence shown here is derived from an EMBL/GenBank/DDBJ whole genome shotgun (WGS) entry which is preliminary data.</text>
</comment>
<feature type="region of interest" description="Disordered" evidence="1">
    <location>
        <begin position="1"/>
        <end position="156"/>
    </location>
</feature>
<feature type="non-terminal residue" evidence="2">
    <location>
        <position position="197"/>
    </location>
</feature>
<organism evidence="2">
    <name type="scientific">Tanacetum cinerariifolium</name>
    <name type="common">Dalmatian daisy</name>
    <name type="synonym">Chrysanthemum cinerariifolium</name>
    <dbReference type="NCBI Taxonomy" id="118510"/>
    <lineage>
        <taxon>Eukaryota</taxon>
        <taxon>Viridiplantae</taxon>
        <taxon>Streptophyta</taxon>
        <taxon>Embryophyta</taxon>
        <taxon>Tracheophyta</taxon>
        <taxon>Spermatophyta</taxon>
        <taxon>Magnoliopsida</taxon>
        <taxon>eudicotyledons</taxon>
        <taxon>Gunneridae</taxon>
        <taxon>Pentapetalae</taxon>
        <taxon>asterids</taxon>
        <taxon>campanulids</taxon>
        <taxon>Asterales</taxon>
        <taxon>Asteraceae</taxon>
        <taxon>Asteroideae</taxon>
        <taxon>Anthemideae</taxon>
        <taxon>Anthemidinae</taxon>
        <taxon>Tanacetum</taxon>
    </lineage>
</organism>
<protein>
    <recommendedName>
        <fullName evidence="3">Reverse transcriptase domain-containing protein</fullName>
    </recommendedName>
</protein>
<dbReference type="EMBL" id="BKCJ011125697">
    <property type="protein sequence ID" value="GFC90335.1"/>
    <property type="molecule type" value="Genomic_DNA"/>
</dbReference>
<evidence type="ECO:0000313" key="2">
    <source>
        <dbReference type="EMBL" id="GFC90335.1"/>
    </source>
</evidence>
<sequence>NGHPSKDQWSPFKRYPEFTDDTITDYSRPSPNVESTSRDGQNQISSASKNGEPTDSILSKHAVKFVKAVDRPEERPTTNKAETVKKPTVKYAEMYRRPSKKHTGKPTKLEQSEVPTARKRVQRETTRSQNHAYKSPSHRSYGAHMRPSHRPAGHRPLCPPMRLMRSNMNGVRPKRTSAVRPQYRAPWVPTVNRNFPL</sequence>
<evidence type="ECO:0000256" key="1">
    <source>
        <dbReference type="SAM" id="MobiDB-lite"/>
    </source>
</evidence>
<proteinExistence type="predicted"/>
<name>A0A699RV56_TANCI</name>
<feature type="non-terminal residue" evidence="2">
    <location>
        <position position="1"/>
    </location>
</feature>
<gene>
    <name evidence="2" type="ORF">Tci_862305</name>
</gene>
<dbReference type="AlphaFoldDB" id="A0A699RV56"/>
<accession>A0A699RV56</accession>
<feature type="compositionally biased region" description="Basic and acidic residues" evidence="1">
    <location>
        <begin position="67"/>
        <end position="85"/>
    </location>
</feature>
<reference evidence="2" key="1">
    <citation type="journal article" date="2019" name="Sci. Rep.">
        <title>Draft genome of Tanacetum cinerariifolium, the natural source of mosquito coil.</title>
        <authorList>
            <person name="Yamashiro T."/>
            <person name="Shiraishi A."/>
            <person name="Satake H."/>
            <person name="Nakayama K."/>
        </authorList>
    </citation>
    <scope>NUCLEOTIDE SEQUENCE</scope>
</reference>
<feature type="compositionally biased region" description="Polar residues" evidence="1">
    <location>
        <begin position="24"/>
        <end position="57"/>
    </location>
</feature>